<evidence type="ECO:0000256" key="14">
    <source>
        <dbReference type="ARBA" id="ARBA00044632"/>
    </source>
</evidence>
<dbReference type="InterPro" id="IPR010979">
    <property type="entry name" value="Ribosomal_uS13-like_H2TH"/>
</dbReference>
<feature type="domain" description="Formamidopyrimidine-DNA glycosylase catalytic" evidence="17">
    <location>
        <begin position="2"/>
        <end position="119"/>
    </location>
</feature>
<keyword evidence="12 15" id="KW-0511">Multifunctional enzyme</keyword>
<dbReference type="Pfam" id="PF06831">
    <property type="entry name" value="H2TH"/>
    <property type="match status" value="1"/>
</dbReference>
<dbReference type="GO" id="GO:0008534">
    <property type="term" value="F:oxidized purine nucleobase lesion DNA N-glycosylase activity"/>
    <property type="evidence" value="ECO:0007669"/>
    <property type="project" value="UniProtKB-EC"/>
</dbReference>
<dbReference type="InterPro" id="IPR012319">
    <property type="entry name" value="FPG_cat"/>
</dbReference>
<keyword evidence="5 15" id="KW-0227">DNA damage</keyword>
<evidence type="ECO:0000259" key="16">
    <source>
        <dbReference type="PROSITE" id="PS51066"/>
    </source>
</evidence>
<evidence type="ECO:0000256" key="2">
    <source>
        <dbReference type="ARBA" id="ARBA00009409"/>
    </source>
</evidence>
<dbReference type="SUPFAM" id="SSF57716">
    <property type="entry name" value="Glucocorticoid receptor-like (DNA-binding domain)"/>
    <property type="match status" value="1"/>
</dbReference>
<evidence type="ECO:0000256" key="13">
    <source>
        <dbReference type="ARBA" id="ARBA00023295"/>
    </source>
</evidence>
<comment type="similarity">
    <text evidence="2 15">Belongs to the FPG family.</text>
</comment>
<dbReference type="PANTHER" id="PTHR22993">
    <property type="entry name" value="FORMAMIDOPYRIMIDINE-DNA GLYCOSYLASE"/>
    <property type="match status" value="1"/>
</dbReference>
<dbReference type="CDD" id="cd08966">
    <property type="entry name" value="EcFpg-like_N"/>
    <property type="match status" value="1"/>
</dbReference>
<keyword evidence="6 15" id="KW-0863">Zinc-finger</keyword>
<keyword evidence="19" id="KW-1185">Reference proteome</keyword>
<keyword evidence="9 15" id="KW-0238">DNA-binding</keyword>
<gene>
    <name evidence="15 18" type="primary">mutM</name>
    <name evidence="15" type="synonym">fpg</name>
    <name evidence="18" type="ORF">NRE15_00395</name>
</gene>
<dbReference type="PROSITE" id="PS51066">
    <property type="entry name" value="ZF_FPG_2"/>
    <property type="match status" value="1"/>
</dbReference>
<dbReference type="SMART" id="SM01232">
    <property type="entry name" value="H2TH"/>
    <property type="match status" value="1"/>
</dbReference>
<dbReference type="PROSITE" id="PS01242">
    <property type="entry name" value="ZF_FPG_1"/>
    <property type="match status" value="1"/>
</dbReference>
<comment type="caution">
    <text evidence="15">Lacks conserved residue(s) required for the propagation of feature annotation.</text>
</comment>
<comment type="catalytic activity">
    <reaction evidence="1 15">
        <text>Hydrolysis of DNA containing ring-opened 7-methylguanine residues, releasing 2,6-diamino-4-hydroxy-5-(N-methyl)formamidopyrimidine.</text>
        <dbReference type="EC" id="3.2.2.23"/>
    </reaction>
</comment>
<proteinExistence type="inferred from homology"/>
<evidence type="ECO:0000256" key="10">
    <source>
        <dbReference type="ARBA" id="ARBA00023204"/>
    </source>
</evidence>
<evidence type="ECO:0000256" key="6">
    <source>
        <dbReference type="ARBA" id="ARBA00022771"/>
    </source>
</evidence>
<feature type="binding site" evidence="15">
    <location>
        <position position="97"/>
    </location>
    <ligand>
        <name>DNA</name>
        <dbReference type="ChEBI" id="CHEBI:16991"/>
    </ligand>
</feature>
<dbReference type="InterPro" id="IPR010663">
    <property type="entry name" value="Znf_FPG/IleRS"/>
</dbReference>
<comment type="function">
    <text evidence="15">Involved in base excision repair of DNA damaged by oxidation or by mutagenic agents. Acts as DNA glycosylase that recognizes and removes damaged bases. Has a preference for oxidized purines, such as 7,8-dihydro-8-oxoguanine (8-oxoG). Has AP (apurinic/apyrimidinic) lyase activity and introduces nicks in the DNA strand. Cleaves the DNA backbone by beta-delta elimination to generate a single-strand break at the site of the removed base with both 3'- and 5'-phosphates.</text>
</comment>
<dbReference type="SUPFAM" id="SSF46946">
    <property type="entry name" value="S13-like H2TH domain"/>
    <property type="match status" value="1"/>
</dbReference>
<feature type="domain" description="FPG-type" evidence="16">
    <location>
        <begin position="244"/>
        <end position="278"/>
    </location>
</feature>
<sequence length="282" mass="32058">MPELPEVETIRQGLEPLIKGNTINGISVTWPRIIKTEQSINEWQRSLMGQSIESLSRRGKYLIFNLSNNKMLVSHLRMEGKFLFFEAENVPKVKDKHTHVRFTFNDYSELHYHDVRKFGRMELIHSGDIESYFTSKKLGPEPTSESFKIDLFSQQLATIKKAIKPALLDQHLVVGLGNIYVDEVLFQAGIHPATPAQSLNDAQIFQLHQAIIDIMNRAIIAGGSSIRTYRNAYGTEGEFQNFHQVYGKANQACPVCGTKIQKIQLSQRGTHFCPECQPRVSI</sequence>
<evidence type="ECO:0000256" key="11">
    <source>
        <dbReference type="ARBA" id="ARBA00023239"/>
    </source>
</evidence>
<evidence type="ECO:0000256" key="9">
    <source>
        <dbReference type="ARBA" id="ARBA00023125"/>
    </source>
</evidence>
<keyword evidence="10 15" id="KW-0234">DNA repair</keyword>
<dbReference type="SMART" id="SM00898">
    <property type="entry name" value="Fapy_DNA_glyco"/>
    <property type="match status" value="1"/>
</dbReference>
<evidence type="ECO:0000256" key="15">
    <source>
        <dbReference type="HAMAP-Rule" id="MF_00103"/>
    </source>
</evidence>
<dbReference type="InterPro" id="IPR035937">
    <property type="entry name" value="FPG_N"/>
</dbReference>
<evidence type="ECO:0000256" key="8">
    <source>
        <dbReference type="ARBA" id="ARBA00022833"/>
    </source>
</evidence>
<feature type="active site" description="Proton donor; for beta-elimination activity" evidence="15">
    <location>
        <position position="60"/>
    </location>
</feature>
<evidence type="ECO:0000313" key="18">
    <source>
        <dbReference type="EMBL" id="UUX34165.1"/>
    </source>
</evidence>
<name>A0ABY5P6C8_9LACT</name>
<keyword evidence="13 15" id="KW-0326">Glycosidase</keyword>
<dbReference type="InterPro" id="IPR000214">
    <property type="entry name" value="Znf_DNA_glyclase/AP_lyase"/>
</dbReference>
<dbReference type="NCBIfam" id="TIGR00577">
    <property type="entry name" value="fpg"/>
    <property type="match status" value="1"/>
</dbReference>
<evidence type="ECO:0000256" key="7">
    <source>
        <dbReference type="ARBA" id="ARBA00022801"/>
    </source>
</evidence>
<evidence type="ECO:0000256" key="3">
    <source>
        <dbReference type="ARBA" id="ARBA00011245"/>
    </source>
</evidence>
<dbReference type="Gene3D" id="1.10.8.50">
    <property type="match status" value="1"/>
</dbReference>
<keyword evidence="4 15" id="KW-0479">Metal-binding</keyword>
<dbReference type="NCBIfam" id="NF002211">
    <property type="entry name" value="PRK01103.1"/>
    <property type="match status" value="1"/>
</dbReference>
<evidence type="ECO:0000256" key="4">
    <source>
        <dbReference type="ARBA" id="ARBA00022723"/>
    </source>
</evidence>
<evidence type="ECO:0000256" key="5">
    <source>
        <dbReference type="ARBA" id="ARBA00022763"/>
    </source>
</evidence>
<evidence type="ECO:0000256" key="1">
    <source>
        <dbReference type="ARBA" id="ARBA00001668"/>
    </source>
</evidence>
<accession>A0ABY5P6C8</accession>
<evidence type="ECO:0000259" key="17">
    <source>
        <dbReference type="PROSITE" id="PS51068"/>
    </source>
</evidence>
<reference evidence="18 19" key="1">
    <citation type="submission" date="2022-08" db="EMBL/GenBank/DDBJ databases">
        <title>Aerococcaceae sp. nov isolated from spoiled eye mask.</title>
        <authorList>
            <person name="Zhou G."/>
            <person name="Xie X.-B."/>
            <person name="Shi Q.-S."/>
            <person name="Wang Y.-S."/>
            <person name="Wen X."/>
            <person name="Peng H."/>
            <person name="Yang X.-J."/>
            <person name="Tao H.-B."/>
            <person name="Huang X.-M."/>
        </authorList>
    </citation>
    <scope>NUCLEOTIDE SEQUENCE [LARGE SCALE GENOMIC DNA]</scope>
    <source>
        <strain evidence="19">DM20194951</strain>
    </source>
</reference>
<organism evidence="18 19">
    <name type="scientific">Fundicoccus culcitae</name>
    <dbReference type="NCBI Taxonomy" id="2969821"/>
    <lineage>
        <taxon>Bacteria</taxon>
        <taxon>Bacillati</taxon>
        <taxon>Bacillota</taxon>
        <taxon>Bacilli</taxon>
        <taxon>Lactobacillales</taxon>
        <taxon>Aerococcaceae</taxon>
        <taxon>Fundicoccus</taxon>
    </lineage>
</organism>
<keyword evidence="8 15" id="KW-0862">Zinc</keyword>
<dbReference type="HAMAP" id="MF_00103">
    <property type="entry name" value="Fapy_DNA_glycosyl"/>
    <property type="match status" value="1"/>
</dbReference>
<keyword evidence="7 15" id="KW-0378">Hydrolase</keyword>
<dbReference type="RefSeq" id="WP_313793668.1">
    <property type="nucleotide sequence ID" value="NZ_CP102453.1"/>
</dbReference>
<evidence type="ECO:0000313" key="19">
    <source>
        <dbReference type="Proteomes" id="UP001315967"/>
    </source>
</evidence>
<comment type="subunit">
    <text evidence="3 15">Monomer.</text>
</comment>
<dbReference type="InterPro" id="IPR020629">
    <property type="entry name" value="FPG_Glyclase"/>
</dbReference>
<dbReference type="Pfam" id="PF06827">
    <property type="entry name" value="zf-FPG_IleRS"/>
    <property type="match status" value="1"/>
</dbReference>
<evidence type="ECO:0000256" key="12">
    <source>
        <dbReference type="ARBA" id="ARBA00023268"/>
    </source>
</evidence>
<comment type="catalytic activity">
    <reaction evidence="14 15">
        <text>2'-deoxyribonucleotide-(2'-deoxyribose 5'-phosphate)-2'-deoxyribonucleotide-DNA = a 3'-end 2'-deoxyribonucleotide-(2,3-dehydro-2,3-deoxyribose 5'-phosphate)-DNA + a 5'-end 5'-phospho-2'-deoxyribonucleoside-DNA + H(+)</text>
        <dbReference type="Rhea" id="RHEA:66592"/>
        <dbReference type="Rhea" id="RHEA-COMP:13180"/>
        <dbReference type="Rhea" id="RHEA-COMP:16897"/>
        <dbReference type="Rhea" id="RHEA-COMP:17067"/>
        <dbReference type="ChEBI" id="CHEBI:15378"/>
        <dbReference type="ChEBI" id="CHEBI:136412"/>
        <dbReference type="ChEBI" id="CHEBI:157695"/>
        <dbReference type="ChEBI" id="CHEBI:167181"/>
        <dbReference type="EC" id="4.2.99.18"/>
    </reaction>
</comment>
<feature type="active site" description="Proton donor; for delta-elimination activity" evidence="15">
    <location>
        <position position="268"/>
    </location>
</feature>
<feature type="binding site" evidence="15">
    <location>
        <position position="116"/>
    </location>
    <ligand>
        <name>DNA</name>
        <dbReference type="ChEBI" id="CHEBI:16991"/>
    </ligand>
</feature>
<dbReference type="EC" id="3.2.2.23" evidence="15"/>
<dbReference type="PANTHER" id="PTHR22993:SF9">
    <property type="entry name" value="FORMAMIDOPYRIMIDINE-DNA GLYCOSYLASE"/>
    <property type="match status" value="1"/>
</dbReference>
<dbReference type="PROSITE" id="PS51068">
    <property type="entry name" value="FPG_CAT"/>
    <property type="match status" value="1"/>
</dbReference>
<dbReference type="Pfam" id="PF01149">
    <property type="entry name" value="Fapy_DNA_glyco"/>
    <property type="match status" value="1"/>
</dbReference>
<dbReference type="SUPFAM" id="SSF81624">
    <property type="entry name" value="N-terminal domain of MutM-like DNA repair proteins"/>
    <property type="match status" value="1"/>
</dbReference>
<protein>
    <recommendedName>
        <fullName evidence="15">Formamidopyrimidine-DNA glycosylase</fullName>
        <shortName evidence="15">Fapy-DNA glycosylase</shortName>
        <ecNumber evidence="15">3.2.2.23</ecNumber>
    </recommendedName>
    <alternativeName>
        <fullName evidence="15">DNA-(apurinic or apyrimidinic site) lyase MutM</fullName>
        <shortName evidence="15">AP lyase MutM</shortName>
        <ecNumber evidence="15">4.2.99.18</ecNumber>
    </alternativeName>
</protein>
<dbReference type="InterPro" id="IPR015886">
    <property type="entry name" value="H2TH_FPG"/>
</dbReference>
<dbReference type="Gene3D" id="3.20.190.10">
    <property type="entry name" value="MutM-like, N-terminal"/>
    <property type="match status" value="1"/>
</dbReference>
<feature type="active site" description="Proton donor" evidence="15">
    <location>
        <position position="3"/>
    </location>
</feature>
<dbReference type="InterPro" id="IPR015887">
    <property type="entry name" value="DNA_glyclase_Znf_dom_DNA_BS"/>
</dbReference>
<keyword evidence="11 15" id="KW-0456">Lyase</keyword>
<dbReference type="EMBL" id="CP102453">
    <property type="protein sequence ID" value="UUX34165.1"/>
    <property type="molecule type" value="Genomic_DNA"/>
</dbReference>
<dbReference type="EC" id="4.2.99.18" evidence="15"/>
<feature type="active site" description="Schiff-base intermediate with DNA" evidence="15">
    <location>
        <position position="2"/>
    </location>
</feature>
<comment type="cofactor">
    <cofactor evidence="15">
        <name>Zn(2+)</name>
        <dbReference type="ChEBI" id="CHEBI:29105"/>
    </cofactor>
    <text evidence="15">Binds 1 zinc ion per subunit.</text>
</comment>
<dbReference type="Proteomes" id="UP001315967">
    <property type="component" value="Chromosome"/>
</dbReference>